<evidence type="ECO:0000313" key="5">
    <source>
        <dbReference type="Proteomes" id="UP000287823"/>
    </source>
</evidence>
<feature type="chain" id="PRO_5019297242" evidence="2">
    <location>
        <begin position="21"/>
        <end position="188"/>
    </location>
</feature>
<keyword evidence="5" id="KW-1185">Reference proteome</keyword>
<dbReference type="SMART" id="SM00749">
    <property type="entry name" value="BON"/>
    <property type="match status" value="2"/>
</dbReference>
<dbReference type="EMBL" id="PIPO01000002">
    <property type="protein sequence ID" value="RUO34048.1"/>
    <property type="molecule type" value="Genomic_DNA"/>
</dbReference>
<dbReference type="PANTHER" id="PTHR34606:SF4">
    <property type="entry name" value="OUTER MEMBRANE LIPOPROTEIN DOLP"/>
    <property type="match status" value="1"/>
</dbReference>
<dbReference type="InterPro" id="IPR007055">
    <property type="entry name" value="BON_dom"/>
</dbReference>
<feature type="domain" description="BON" evidence="3">
    <location>
        <begin position="45"/>
        <end position="113"/>
    </location>
</feature>
<keyword evidence="1 2" id="KW-0732">Signal</keyword>
<dbReference type="Pfam" id="PF04972">
    <property type="entry name" value="BON"/>
    <property type="match status" value="2"/>
</dbReference>
<evidence type="ECO:0000256" key="2">
    <source>
        <dbReference type="SAM" id="SignalP"/>
    </source>
</evidence>
<reference evidence="4 5" key="1">
    <citation type="journal article" date="2011" name="Front. Microbiol.">
        <title>Genomic signatures of strain selection and enhancement in Bacillus atrophaeus var. globigii, a historical biowarfare simulant.</title>
        <authorList>
            <person name="Gibbons H.S."/>
            <person name="Broomall S.M."/>
            <person name="McNew L.A."/>
            <person name="Daligault H."/>
            <person name="Chapman C."/>
            <person name="Bruce D."/>
            <person name="Karavis M."/>
            <person name="Krepps M."/>
            <person name="McGregor P.A."/>
            <person name="Hong C."/>
            <person name="Park K.H."/>
            <person name="Akmal A."/>
            <person name="Feldman A."/>
            <person name="Lin J.S."/>
            <person name="Chang W.E."/>
            <person name="Higgs B.W."/>
            <person name="Demirev P."/>
            <person name="Lindquist J."/>
            <person name="Liem A."/>
            <person name="Fochler E."/>
            <person name="Read T.D."/>
            <person name="Tapia R."/>
            <person name="Johnson S."/>
            <person name="Bishop-Lilly K.A."/>
            <person name="Detter C."/>
            <person name="Han C."/>
            <person name="Sozhamannan S."/>
            <person name="Rosenzweig C.N."/>
            <person name="Skowronski E.W."/>
        </authorList>
    </citation>
    <scope>NUCLEOTIDE SEQUENCE [LARGE SCALE GENOMIC DNA]</scope>
    <source>
        <strain evidence="4 5">Y4G10-17</strain>
    </source>
</reference>
<accession>A0A432WJW8</accession>
<dbReference type="PANTHER" id="PTHR34606">
    <property type="entry name" value="BON DOMAIN-CONTAINING PROTEIN"/>
    <property type="match status" value="1"/>
</dbReference>
<feature type="signal peptide" evidence="2">
    <location>
        <begin position="1"/>
        <end position="20"/>
    </location>
</feature>
<feature type="domain" description="BON" evidence="3">
    <location>
        <begin position="122"/>
        <end position="188"/>
    </location>
</feature>
<organism evidence="4 5">
    <name type="scientific">Aliidiomarina soli</name>
    <dbReference type="NCBI Taxonomy" id="1928574"/>
    <lineage>
        <taxon>Bacteria</taxon>
        <taxon>Pseudomonadati</taxon>
        <taxon>Pseudomonadota</taxon>
        <taxon>Gammaproteobacteria</taxon>
        <taxon>Alteromonadales</taxon>
        <taxon>Idiomarinaceae</taxon>
        <taxon>Aliidiomarina</taxon>
    </lineage>
</organism>
<dbReference type="InterPro" id="IPR014004">
    <property type="entry name" value="Transpt-assoc_nodulatn_dom_bac"/>
</dbReference>
<sequence length="188" mass="20709">MKRMAMLLCLPLLVNLSGCALVVAGGAVGATVVAMDGRDVGTQVDDNSLRLRVESHLNDDQTLREQRIQIVAYNGNVLIFGQAETDRIRDQAVRVTRDVNGVNRVYDQLRVGPKASLSERSRDTFLTSRVKAALITDSEFDHSNIKVYSEKGEVFLVGVTTADAAADAIEQVRHMNGVERVIDVLERR</sequence>
<evidence type="ECO:0000313" key="4">
    <source>
        <dbReference type="EMBL" id="RUO34048.1"/>
    </source>
</evidence>
<dbReference type="RefSeq" id="WP_126798584.1">
    <property type="nucleotide sequence ID" value="NZ_PIPO01000002.1"/>
</dbReference>
<proteinExistence type="predicted"/>
<dbReference type="PROSITE" id="PS50914">
    <property type="entry name" value="BON"/>
    <property type="match status" value="2"/>
</dbReference>
<protein>
    <submittedName>
        <fullName evidence="4">BON domain-containing protein</fullName>
    </submittedName>
</protein>
<dbReference type="Proteomes" id="UP000287823">
    <property type="component" value="Unassembled WGS sequence"/>
</dbReference>
<dbReference type="Gene3D" id="3.30.1340.30">
    <property type="match status" value="1"/>
</dbReference>
<evidence type="ECO:0000259" key="3">
    <source>
        <dbReference type="PROSITE" id="PS50914"/>
    </source>
</evidence>
<dbReference type="AlphaFoldDB" id="A0A432WJW8"/>
<gene>
    <name evidence="4" type="ORF">CWE14_06280</name>
</gene>
<name>A0A432WJW8_9GAMM</name>
<evidence type="ECO:0000256" key="1">
    <source>
        <dbReference type="ARBA" id="ARBA00022729"/>
    </source>
</evidence>
<comment type="caution">
    <text evidence="4">The sequence shown here is derived from an EMBL/GenBank/DDBJ whole genome shotgun (WGS) entry which is preliminary data.</text>
</comment>
<dbReference type="InterPro" id="IPR051686">
    <property type="entry name" value="Lipoprotein_DolP"/>
</dbReference>